<evidence type="ECO:0000259" key="7">
    <source>
        <dbReference type="PROSITE" id="PS50156"/>
    </source>
</evidence>
<feature type="transmembrane region" description="Helical" evidence="6">
    <location>
        <begin position="221"/>
        <end position="241"/>
    </location>
</feature>
<evidence type="ECO:0000256" key="1">
    <source>
        <dbReference type="ARBA" id="ARBA00004651"/>
    </source>
</evidence>
<keyword evidence="4 6" id="KW-1133">Transmembrane helix</keyword>
<evidence type="ECO:0000256" key="5">
    <source>
        <dbReference type="ARBA" id="ARBA00023136"/>
    </source>
</evidence>
<keyword evidence="2" id="KW-1003">Cell membrane</keyword>
<feature type="transmembrane region" description="Helical" evidence="6">
    <location>
        <begin position="292"/>
        <end position="313"/>
    </location>
</feature>
<evidence type="ECO:0000256" key="3">
    <source>
        <dbReference type="ARBA" id="ARBA00022692"/>
    </source>
</evidence>
<reference evidence="8 9" key="1">
    <citation type="submission" date="2018-11" db="EMBL/GenBank/DDBJ databases">
        <title>Parancylomarina longa gen. nov., sp. nov., isolated from sediments of southern Okinawa.</title>
        <authorList>
            <person name="Fu T."/>
        </authorList>
    </citation>
    <scope>NUCLEOTIDE SEQUENCE [LARGE SCALE GENOMIC DNA]</scope>
    <source>
        <strain evidence="8 9">T3-2 S1-C</strain>
    </source>
</reference>
<feature type="transmembrane region" description="Helical" evidence="6">
    <location>
        <begin position="705"/>
        <end position="728"/>
    </location>
</feature>
<feature type="domain" description="SSD" evidence="7">
    <location>
        <begin position="604"/>
        <end position="730"/>
    </location>
</feature>
<feature type="transmembrane region" description="Helical" evidence="6">
    <location>
        <begin position="247"/>
        <end position="271"/>
    </location>
</feature>
<gene>
    <name evidence="8" type="ORF">DLK05_13490</name>
</gene>
<evidence type="ECO:0000256" key="4">
    <source>
        <dbReference type="ARBA" id="ARBA00022989"/>
    </source>
</evidence>
<dbReference type="InterPro" id="IPR000731">
    <property type="entry name" value="SSD"/>
</dbReference>
<feature type="transmembrane region" description="Helical" evidence="6">
    <location>
        <begin position="195"/>
        <end position="214"/>
    </location>
</feature>
<organism evidence="8 9">
    <name type="scientific">Ancylomarina longa</name>
    <dbReference type="NCBI Taxonomy" id="2487017"/>
    <lineage>
        <taxon>Bacteria</taxon>
        <taxon>Pseudomonadati</taxon>
        <taxon>Bacteroidota</taxon>
        <taxon>Bacteroidia</taxon>
        <taxon>Marinilabiliales</taxon>
        <taxon>Marinifilaceae</taxon>
        <taxon>Ancylomarina</taxon>
    </lineage>
</organism>
<dbReference type="Gene3D" id="1.20.1640.10">
    <property type="entry name" value="Multidrug efflux transporter AcrB transmembrane domain"/>
    <property type="match status" value="2"/>
</dbReference>
<dbReference type="PANTHER" id="PTHR33406:SF13">
    <property type="entry name" value="MEMBRANE PROTEIN YDFJ"/>
    <property type="match status" value="1"/>
</dbReference>
<evidence type="ECO:0000256" key="2">
    <source>
        <dbReference type="ARBA" id="ARBA00022475"/>
    </source>
</evidence>
<dbReference type="Proteomes" id="UP000282985">
    <property type="component" value="Unassembled WGS sequence"/>
</dbReference>
<proteinExistence type="predicted"/>
<dbReference type="Pfam" id="PF03176">
    <property type="entry name" value="MMPL"/>
    <property type="match status" value="2"/>
</dbReference>
<dbReference type="InterPro" id="IPR050545">
    <property type="entry name" value="Mycobact_MmpL"/>
</dbReference>
<feature type="transmembrane region" description="Helical" evidence="6">
    <location>
        <begin position="325"/>
        <end position="349"/>
    </location>
</feature>
<dbReference type="InterPro" id="IPR004869">
    <property type="entry name" value="MMPL_dom"/>
</dbReference>
<evidence type="ECO:0000313" key="9">
    <source>
        <dbReference type="Proteomes" id="UP000282985"/>
    </source>
</evidence>
<dbReference type="PANTHER" id="PTHR33406">
    <property type="entry name" value="MEMBRANE PROTEIN MJ1562-RELATED"/>
    <property type="match status" value="1"/>
</dbReference>
<dbReference type="PROSITE" id="PS50156">
    <property type="entry name" value="SSD"/>
    <property type="match status" value="2"/>
</dbReference>
<feature type="domain" description="SSD" evidence="7">
    <location>
        <begin position="224"/>
        <end position="348"/>
    </location>
</feature>
<keyword evidence="9" id="KW-1185">Reference proteome</keyword>
<evidence type="ECO:0000313" key="8">
    <source>
        <dbReference type="EMBL" id="RUT73417.1"/>
    </source>
</evidence>
<accession>A0A434AGC9</accession>
<feature type="transmembrane region" description="Helical" evidence="6">
    <location>
        <begin position="384"/>
        <end position="402"/>
    </location>
</feature>
<protein>
    <submittedName>
        <fullName evidence="8">RND family transporter</fullName>
    </submittedName>
</protein>
<dbReference type="EMBL" id="RJJX01000022">
    <property type="protein sequence ID" value="RUT73417.1"/>
    <property type="molecule type" value="Genomic_DNA"/>
</dbReference>
<sequence length="740" mass="82306">MIISVVLLTVLSFSQYSKLHINPSFNDYIPKEVGNRANLKKLDSIFGGNEKLLLIMNSDMPIVNPESFNRLKALTDDLKNQEGIERCMSLLDVVDIKLVDGFTEFQPIIDEVPEEDAERTALEKRILGNKMGERFLSADSKSMAIILTKSADVEDNVLIPEIEQVIQNHPGRDKIYVGGLSYVRYSIKSYIKKDLMVLLPGALILMLLMLYFAFREWKGVLLPFLVVILSIIISFGLMAILGWEISLITILLPIMLIAIANDYSIHLINLYQEKCERGTHRNMKLIAVEIYWELRKPIFITALTTIGGILGLLSHKMPPAAQLGVLAAAGIALALLMSLFLVPVLLSFYKFPSQKRLGKVQKKFFMSNLLQSFAHWVNVYPKRVILSFVGVGLISVVGLFFLKVDTNVESYFIGKSDIKKGIDLVNNQFGGSQYVSILFRGDVLSPELLSRIDAYTNQIKSVPKIGHIISPSIFFKEMSKGMYKPDEAAYNALPASEDEAIQYLELLAMSGEDGQVSQLIDYNYQNTRILVSMKDGSNRSMKSILSALKKITAGDPNLVCIAGSGLSKIQIADMVIQGQIKSLIMALLIIFVLLALIFKSVMAGIKGSIPLVLSCLFLFGLMGFLHIPLDIVTAMLSSIMIGVGVDYTIHFLWRYKVEYQDSGNRNLAIENTLKTAGRGIVFNAFSVIVGFSILIFSSFAPLRFFGVLVVVSIFACLICALLLIPAIIQSTRPRFLESDK</sequence>
<dbReference type="SUPFAM" id="SSF82866">
    <property type="entry name" value="Multidrug efflux transporter AcrB transmembrane domain"/>
    <property type="match status" value="2"/>
</dbReference>
<keyword evidence="5 6" id="KW-0472">Membrane</keyword>
<name>A0A434AGC9_9BACT</name>
<dbReference type="AlphaFoldDB" id="A0A434AGC9"/>
<evidence type="ECO:0000256" key="6">
    <source>
        <dbReference type="SAM" id="Phobius"/>
    </source>
</evidence>
<feature type="transmembrane region" description="Helical" evidence="6">
    <location>
        <begin position="676"/>
        <end position="699"/>
    </location>
</feature>
<feature type="transmembrane region" description="Helical" evidence="6">
    <location>
        <begin position="610"/>
        <end position="629"/>
    </location>
</feature>
<keyword evidence="3 6" id="KW-0812">Transmembrane</keyword>
<feature type="transmembrane region" description="Helical" evidence="6">
    <location>
        <begin position="580"/>
        <end position="598"/>
    </location>
</feature>
<dbReference type="GO" id="GO:0005886">
    <property type="term" value="C:plasma membrane"/>
    <property type="evidence" value="ECO:0007669"/>
    <property type="project" value="UniProtKB-SubCell"/>
</dbReference>
<comment type="subcellular location">
    <subcellularLocation>
        <location evidence="1">Cell membrane</location>
        <topology evidence="1">Multi-pass membrane protein</topology>
    </subcellularLocation>
</comment>
<dbReference type="OrthoDB" id="9809027at2"/>
<feature type="transmembrane region" description="Helical" evidence="6">
    <location>
        <begin position="635"/>
        <end position="655"/>
    </location>
</feature>
<comment type="caution">
    <text evidence="8">The sequence shown here is derived from an EMBL/GenBank/DDBJ whole genome shotgun (WGS) entry which is preliminary data.</text>
</comment>